<name>A0ABX1QWJ1_9FLAO</name>
<evidence type="ECO:0000313" key="1">
    <source>
        <dbReference type="EMBL" id="NMH26068.1"/>
    </source>
</evidence>
<dbReference type="Proteomes" id="UP000767947">
    <property type="component" value="Unassembled WGS sequence"/>
</dbReference>
<gene>
    <name evidence="1" type="ORF">G6042_12405</name>
</gene>
<proteinExistence type="predicted"/>
<comment type="caution">
    <text evidence="1">The sequence shown here is derived from an EMBL/GenBank/DDBJ whole genome shotgun (WGS) entry which is preliminary data.</text>
</comment>
<protein>
    <submittedName>
        <fullName evidence="1">Uncharacterized protein</fullName>
    </submittedName>
</protein>
<keyword evidence="2" id="KW-1185">Reference proteome</keyword>
<evidence type="ECO:0000313" key="2">
    <source>
        <dbReference type="Proteomes" id="UP000767947"/>
    </source>
</evidence>
<dbReference type="EMBL" id="JAAMPT010000209">
    <property type="protein sequence ID" value="NMH26068.1"/>
    <property type="molecule type" value="Genomic_DNA"/>
</dbReference>
<accession>A0ABX1QWJ1</accession>
<dbReference type="RefSeq" id="WP_169524769.1">
    <property type="nucleotide sequence ID" value="NZ_JAAMPT010000209.1"/>
</dbReference>
<reference evidence="1 2" key="1">
    <citation type="submission" date="2020-02" db="EMBL/GenBank/DDBJ databases">
        <title>Flavobacterium sp. genome.</title>
        <authorList>
            <person name="Jung H.S."/>
            <person name="Baek J.H."/>
            <person name="Jeon C.O."/>
        </authorList>
    </citation>
    <scope>NUCLEOTIDE SEQUENCE [LARGE SCALE GENOMIC DNA]</scope>
    <source>
        <strain evidence="1 2">SE-s27</strain>
    </source>
</reference>
<sequence>MENLNFQKHPSKFLIDLYKEKSYQGANPIDAKVIFIGRDPNWAINIDETPIFNLVREYLIDGVKFWEKYDIHHPFLHKDYKGEGKKYHNSISRLNFSKNIASKISFIEIIGFPTTGMSSVNVNKFNEYLLSPENRNHLIELDQLLNNSEKLFFFYWGLIDCFKFLNKKTGLFKSFINIDKKSMIRTDLNKIDNVYFHKHFSMGISSETLQKISIEVEQNLND</sequence>
<organism evidence="1 2">
    <name type="scientific">Flavobacterium solisilvae</name>
    <dbReference type="NCBI Taxonomy" id="1852019"/>
    <lineage>
        <taxon>Bacteria</taxon>
        <taxon>Pseudomonadati</taxon>
        <taxon>Bacteroidota</taxon>
        <taxon>Flavobacteriia</taxon>
        <taxon>Flavobacteriales</taxon>
        <taxon>Flavobacteriaceae</taxon>
        <taxon>Flavobacterium</taxon>
    </lineage>
</organism>